<dbReference type="SUPFAM" id="SSF52540">
    <property type="entry name" value="P-loop containing nucleoside triphosphate hydrolases"/>
    <property type="match status" value="1"/>
</dbReference>
<evidence type="ECO:0000256" key="1">
    <source>
        <dbReference type="ARBA" id="ARBA00022679"/>
    </source>
</evidence>
<sequence>MRLPHFIIAGAPRSQTSRLWHMLMRHPDVAMAALRPEPKFFLVDESYQQGLEYYSKQWFSALPKATVLGEKSTNYLESAKAAERIAVSLPDVKLIFILRDPVTRAFSNYRWSRQNGMEQASFSQALAQEEARESELDPKLRFARPHAYYSRGLYAELLTPYFERFKREQIRILFYEQMLTDPTSMLCTVHRFLELPERPGDAMDLGVVNPSQDTGPDSLQLDLASEQQLRQRYRTPNHALRQLLQLDTLPWPQ</sequence>
<dbReference type="AlphaFoldDB" id="A0A1S7LEG6"/>
<name>A0A1S7LEG6_MAGMO</name>
<protein>
    <submittedName>
        <fullName evidence="4">Putative sulfotransferase protein</fullName>
    </submittedName>
</protein>
<evidence type="ECO:0000256" key="2">
    <source>
        <dbReference type="ARBA" id="ARBA00023180"/>
    </source>
</evidence>
<accession>A0A1S7LEG6</accession>
<dbReference type="GO" id="GO:0008146">
    <property type="term" value="F:sulfotransferase activity"/>
    <property type="evidence" value="ECO:0007669"/>
    <property type="project" value="InterPro"/>
</dbReference>
<dbReference type="EMBL" id="LO017727">
    <property type="protein sequence ID" value="CRH05325.1"/>
    <property type="molecule type" value="Genomic_DNA"/>
</dbReference>
<dbReference type="InterPro" id="IPR000863">
    <property type="entry name" value="Sulfotransferase_dom"/>
</dbReference>
<keyword evidence="1 4" id="KW-0808">Transferase</keyword>
<dbReference type="Pfam" id="PF00685">
    <property type="entry name" value="Sulfotransfer_1"/>
    <property type="match status" value="1"/>
</dbReference>
<dbReference type="InterPro" id="IPR037359">
    <property type="entry name" value="NST/OST"/>
</dbReference>
<evidence type="ECO:0000313" key="4">
    <source>
        <dbReference type="EMBL" id="CRH05325.1"/>
    </source>
</evidence>
<reference evidence="4" key="1">
    <citation type="submission" date="2015-04" db="EMBL/GenBank/DDBJ databases">
        <authorList>
            <person name="Syromyatnikov M.Y."/>
            <person name="Popov V.N."/>
        </authorList>
    </citation>
    <scope>NUCLEOTIDE SEQUENCE</scope>
    <source>
        <strain evidence="4">MO-1</strain>
    </source>
</reference>
<dbReference type="PANTHER" id="PTHR10605:SF56">
    <property type="entry name" value="BIFUNCTIONAL HEPARAN SULFATE N-DEACETYLASE_N-SULFOTRANSFERASE"/>
    <property type="match status" value="1"/>
</dbReference>
<dbReference type="Gene3D" id="3.40.50.300">
    <property type="entry name" value="P-loop containing nucleotide triphosphate hydrolases"/>
    <property type="match status" value="1"/>
</dbReference>
<gene>
    <name evidence="4" type="ORF">MAGMO_1131</name>
</gene>
<organism evidence="4">
    <name type="scientific">Magnetococcus massalia (strain MO-1)</name>
    <dbReference type="NCBI Taxonomy" id="451514"/>
    <lineage>
        <taxon>Bacteria</taxon>
        <taxon>Pseudomonadati</taxon>
        <taxon>Pseudomonadota</taxon>
        <taxon>Magnetococcia</taxon>
        <taxon>Magnetococcales</taxon>
        <taxon>Magnetococcaceae</taxon>
        <taxon>Magnetococcus</taxon>
    </lineage>
</organism>
<proteinExistence type="predicted"/>
<dbReference type="InterPro" id="IPR027417">
    <property type="entry name" value="P-loop_NTPase"/>
</dbReference>
<feature type="domain" description="Sulfotransferase" evidence="3">
    <location>
        <begin position="4"/>
        <end position="196"/>
    </location>
</feature>
<evidence type="ECO:0000259" key="3">
    <source>
        <dbReference type="Pfam" id="PF00685"/>
    </source>
</evidence>
<dbReference type="PANTHER" id="PTHR10605">
    <property type="entry name" value="HEPARAN SULFATE SULFOTRANSFERASE"/>
    <property type="match status" value="1"/>
</dbReference>
<keyword evidence="2" id="KW-0325">Glycoprotein</keyword>